<dbReference type="PANTHER" id="PTHR35936">
    <property type="entry name" value="MEMBRANE-BOUND LYTIC MUREIN TRANSGLYCOSYLASE F"/>
    <property type="match status" value="1"/>
</dbReference>
<dbReference type="Proteomes" id="UP000194003">
    <property type="component" value="Unassembled WGS sequence"/>
</dbReference>
<dbReference type="SUPFAM" id="SSF53850">
    <property type="entry name" value="Periplasmic binding protein-like II"/>
    <property type="match status" value="1"/>
</dbReference>
<gene>
    <name evidence="3" type="ORF">MAIT1_00765</name>
</gene>
<dbReference type="PANTHER" id="PTHR35936:SF25">
    <property type="entry name" value="ABC TRANSPORTER SUBSTRATE-BINDING PROTEIN"/>
    <property type="match status" value="1"/>
</dbReference>
<name>A0A1Y2K257_9PROT</name>
<proteinExistence type="predicted"/>
<evidence type="ECO:0000313" key="4">
    <source>
        <dbReference type="Proteomes" id="UP000194003"/>
    </source>
</evidence>
<comment type="caution">
    <text evidence="3">The sequence shown here is derived from an EMBL/GenBank/DDBJ whole genome shotgun (WGS) entry which is preliminary data.</text>
</comment>
<organism evidence="3 4">
    <name type="scientific">Magnetofaba australis IT-1</name>
    <dbReference type="NCBI Taxonomy" id="1434232"/>
    <lineage>
        <taxon>Bacteria</taxon>
        <taxon>Pseudomonadati</taxon>
        <taxon>Pseudomonadota</taxon>
        <taxon>Magnetococcia</taxon>
        <taxon>Magnetococcales</taxon>
        <taxon>Magnetococcaceae</taxon>
        <taxon>Magnetofaba</taxon>
    </lineage>
</organism>
<dbReference type="Gene3D" id="3.40.190.10">
    <property type="entry name" value="Periplasmic binding protein-like II"/>
    <property type="match status" value="2"/>
</dbReference>
<evidence type="ECO:0000259" key="2">
    <source>
        <dbReference type="Pfam" id="PF00497"/>
    </source>
</evidence>
<protein>
    <submittedName>
        <fullName evidence="3">Putative amino acid ABC transporter periplasmic protein</fullName>
    </submittedName>
</protein>
<reference evidence="3 4" key="1">
    <citation type="journal article" date="2016" name="BMC Genomics">
        <title>Combined genomic and structural analyses of a cultured magnetotactic bacterium reveals its niche adaptation to a dynamic environment.</title>
        <authorList>
            <person name="Araujo A.C."/>
            <person name="Morillo V."/>
            <person name="Cypriano J."/>
            <person name="Teixeira L.C."/>
            <person name="Leao P."/>
            <person name="Lyra S."/>
            <person name="Almeida L.G."/>
            <person name="Bazylinski D.A."/>
            <person name="Vasconcellos A.T."/>
            <person name="Abreu F."/>
            <person name="Lins U."/>
        </authorList>
    </citation>
    <scope>NUCLEOTIDE SEQUENCE [LARGE SCALE GENOMIC DNA]</scope>
    <source>
        <strain evidence="3 4">IT-1</strain>
    </source>
</reference>
<dbReference type="InterPro" id="IPR001638">
    <property type="entry name" value="Solute-binding_3/MltF_N"/>
</dbReference>
<feature type="domain" description="Solute-binding protein family 3/N-terminal" evidence="2">
    <location>
        <begin position="12"/>
        <end position="230"/>
    </location>
</feature>
<dbReference type="EMBL" id="LVJN01000021">
    <property type="protein sequence ID" value="OSM00282.1"/>
    <property type="molecule type" value="Genomic_DNA"/>
</dbReference>
<keyword evidence="4" id="KW-1185">Reference proteome</keyword>
<evidence type="ECO:0000256" key="1">
    <source>
        <dbReference type="ARBA" id="ARBA00022729"/>
    </source>
</evidence>
<dbReference type="STRING" id="1434232.MAIT1_00765"/>
<accession>A0A1Y2K257</accession>
<dbReference type="AlphaFoldDB" id="A0A1Y2K257"/>
<sequence>MADVLTLRTLHVPPFSQAPQGDEGPDGILVTLVQRTLSFMGIRSRVIVSSWPEALQAIQAGQADAVFPCMESPDRRKWLRFPSTPLTRFRMALFAQRYQKAPPWNGNMESLSGLTIGRIRLARVAPLFDRAAESDLFTVSEWDEPDDMVTALADGKLDLIAFENVMVRYSAKHQGVYGRLRQLDPLLAKAPVYLAFSRQRTDAALTQQFDATLNRLLAQGAFDALVQRWIR</sequence>
<evidence type="ECO:0000313" key="3">
    <source>
        <dbReference type="EMBL" id="OSM00282.1"/>
    </source>
</evidence>
<keyword evidence="1" id="KW-0732">Signal</keyword>
<dbReference type="Pfam" id="PF00497">
    <property type="entry name" value="SBP_bac_3"/>
    <property type="match status" value="1"/>
</dbReference>